<evidence type="ECO:0000259" key="1">
    <source>
        <dbReference type="Pfam" id="PF13472"/>
    </source>
</evidence>
<dbReference type="SUPFAM" id="SSF52266">
    <property type="entry name" value="SGNH hydrolase"/>
    <property type="match status" value="1"/>
</dbReference>
<dbReference type="RefSeq" id="WP_165131910.1">
    <property type="nucleotide sequence ID" value="NZ_CP049249.1"/>
</dbReference>
<protein>
    <submittedName>
        <fullName evidence="2">Lysophospholipase L1-like esterase</fullName>
    </submittedName>
</protein>
<dbReference type="InterPro" id="IPR036514">
    <property type="entry name" value="SGNH_hydro_sf"/>
</dbReference>
<dbReference type="EMBL" id="JACIEC010000008">
    <property type="protein sequence ID" value="MBB4145457.1"/>
    <property type="molecule type" value="Genomic_DNA"/>
</dbReference>
<dbReference type="Proteomes" id="UP000519897">
    <property type="component" value="Unassembled WGS sequence"/>
</dbReference>
<reference evidence="2 3" key="1">
    <citation type="submission" date="2020-08" db="EMBL/GenBank/DDBJ databases">
        <title>Genomic Encyclopedia of Type Strains, Phase IV (KMG-IV): sequencing the most valuable type-strain genomes for metagenomic binning, comparative biology and taxonomic classification.</title>
        <authorList>
            <person name="Goeker M."/>
        </authorList>
    </citation>
    <scope>NUCLEOTIDE SEQUENCE [LARGE SCALE GENOMIC DNA]</scope>
    <source>
        <strain evidence="2 3">DSM 29514</strain>
    </source>
</reference>
<dbReference type="Gene3D" id="3.40.50.1110">
    <property type="entry name" value="SGNH hydrolase"/>
    <property type="match status" value="1"/>
</dbReference>
<comment type="caution">
    <text evidence="2">The sequence shown here is derived from an EMBL/GenBank/DDBJ whole genome shotgun (WGS) entry which is preliminary data.</text>
</comment>
<proteinExistence type="predicted"/>
<dbReference type="Pfam" id="PF13472">
    <property type="entry name" value="Lipase_GDSL_2"/>
    <property type="match status" value="1"/>
</dbReference>
<keyword evidence="3" id="KW-1185">Reference proteome</keyword>
<name>A0A7W6LJX2_9HYPH</name>
<sequence length="208" mass="23140">MFEFPTPLATNRFEDDVVAILTRLQRGHLPERPIAFYGSSSFRLWGTMQQDLRSLDIVNLGFGGGTNLSGRHYLHKLLIPLQPQRVVLYFGENDIANDGLTGKSTFQNLQALLDDIRRALPSAAIFVLGTKQSPTRWIYADEVDEYNSLTASCCQERGDATFVDASAGLIGENGRPMGRYYQPDFIHLNAGGYAVWADILRDVPGLLT</sequence>
<dbReference type="AlphaFoldDB" id="A0A7W6LJX2"/>
<accession>A0A7W6LJX2</accession>
<dbReference type="InterPro" id="IPR013830">
    <property type="entry name" value="SGNH_hydro"/>
</dbReference>
<gene>
    <name evidence="2" type="ORF">GGQ72_004021</name>
</gene>
<feature type="domain" description="SGNH hydrolase-type esterase" evidence="1">
    <location>
        <begin position="40"/>
        <end position="195"/>
    </location>
</feature>
<evidence type="ECO:0000313" key="2">
    <source>
        <dbReference type="EMBL" id="MBB4145457.1"/>
    </source>
</evidence>
<organism evidence="2 3">
    <name type="scientific">Rhizobium rhizoryzae</name>
    <dbReference type="NCBI Taxonomy" id="451876"/>
    <lineage>
        <taxon>Bacteria</taxon>
        <taxon>Pseudomonadati</taxon>
        <taxon>Pseudomonadota</taxon>
        <taxon>Alphaproteobacteria</taxon>
        <taxon>Hyphomicrobiales</taxon>
        <taxon>Rhizobiaceae</taxon>
        <taxon>Rhizobium/Agrobacterium group</taxon>
        <taxon>Rhizobium</taxon>
    </lineage>
</organism>
<dbReference type="GO" id="GO:0016788">
    <property type="term" value="F:hydrolase activity, acting on ester bonds"/>
    <property type="evidence" value="ECO:0007669"/>
    <property type="project" value="UniProtKB-ARBA"/>
</dbReference>
<evidence type="ECO:0000313" key="3">
    <source>
        <dbReference type="Proteomes" id="UP000519897"/>
    </source>
</evidence>